<proteinExistence type="predicted"/>
<organism evidence="1">
    <name type="scientific">termite gut metagenome</name>
    <dbReference type="NCBI Taxonomy" id="433724"/>
    <lineage>
        <taxon>unclassified sequences</taxon>
        <taxon>metagenomes</taxon>
        <taxon>organismal metagenomes</taxon>
    </lineage>
</organism>
<dbReference type="AlphaFoldDB" id="A0A5J4SPP8"/>
<protein>
    <submittedName>
        <fullName evidence="1">Uncharacterized protein</fullName>
    </submittedName>
</protein>
<dbReference type="EMBL" id="SNRY01000078">
    <property type="protein sequence ID" value="KAA6348056.1"/>
    <property type="molecule type" value="Genomic_DNA"/>
</dbReference>
<comment type="caution">
    <text evidence="1">The sequence shown here is derived from an EMBL/GenBank/DDBJ whole genome shotgun (WGS) entry which is preliminary data.</text>
</comment>
<reference evidence="1" key="1">
    <citation type="submission" date="2019-03" db="EMBL/GenBank/DDBJ databases">
        <title>Single cell metagenomics reveals metabolic interactions within the superorganism composed of flagellate Streblomastix strix and complex community of Bacteroidetes bacteria on its surface.</title>
        <authorList>
            <person name="Treitli S.C."/>
            <person name="Kolisko M."/>
            <person name="Husnik F."/>
            <person name="Keeling P."/>
            <person name="Hampl V."/>
        </authorList>
    </citation>
    <scope>NUCLEOTIDE SEQUENCE</scope>
    <source>
        <strain evidence="1">STM</strain>
    </source>
</reference>
<name>A0A5J4SPP8_9ZZZZ</name>
<sequence length="181" mass="20697">MRKELYKALVERLKQLIVLENEITFVSTERLQAMKDAGETPEEAIKYFALWNRQVEFIQVEQPFAMPAVFVELGKTKWRHQSGGLQDADLVIGLHVLTKFIAEGYENDLFYLDLLDNINACLHGFSSDRFSSMQRMESIPCHDHEEILDSTEVFTCLALDDSAVKETVKITVAPNLSVKIE</sequence>
<accession>A0A5J4SPP8</accession>
<evidence type="ECO:0000313" key="1">
    <source>
        <dbReference type="EMBL" id="KAA6348056.1"/>
    </source>
</evidence>
<gene>
    <name evidence="1" type="ORF">EZS27_004508</name>
</gene>